<dbReference type="PANTHER" id="PTHR43792">
    <property type="entry name" value="GNAT FAMILY, PUTATIVE (AFU_ORTHOLOGUE AFUA_3G00765)-RELATED-RELATED"/>
    <property type="match status" value="1"/>
</dbReference>
<sequence length="174" mass="20718">MFIKTDRLLIRPFEESDWKEVHEYTSQKSVMEYIPEGVFSEEEAKRFVQTNMGKKAEKFPVILVNQNRVIGHIIFHPYFGEHTYEIGWVFNPQYQNKGYASEAAMALLRHGFETINLHRIVDTCQPENIPSYRVMEKIGMRREGHHKKCIPHGDEWWDEYYYAIRELHTTYASA</sequence>
<gene>
    <name evidence="2" type="ORF">LC087_14905</name>
</gene>
<accession>A0ABY9JRL9</accession>
<feature type="domain" description="N-acetyltransferase" evidence="1">
    <location>
        <begin position="8"/>
        <end position="163"/>
    </location>
</feature>
<proteinExistence type="predicted"/>
<dbReference type="GO" id="GO:0016740">
    <property type="term" value="F:transferase activity"/>
    <property type="evidence" value="ECO:0007669"/>
    <property type="project" value="UniProtKB-KW"/>
</dbReference>
<dbReference type="Pfam" id="PF13302">
    <property type="entry name" value="Acetyltransf_3"/>
    <property type="match status" value="1"/>
</dbReference>
<dbReference type="InterPro" id="IPR051531">
    <property type="entry name" value="N-acetyltransferase"/>
</dbReference>
<dbReference type="PROSITE" id="PS51186">
    <property type="entry name" value="GNAT"/>
    <property type="match status" value="1"/>
</dbReference>
<keyword evidence="2" id="KW-0808">Transferase</keyword>
<dbReference type="InterPro" id="IPR000182">
    <property type="entry name" value="GNAT_dom"/>
</dbReference>
<dbReference type="PANTHER" id="PTHR43792:SF5">
    <property type="entry name" value="RIBOSOMAL-PROTEIN-SERINE ACETYLTRANSFERASE"/>
    <property type="match status" value="1"/>
</dbReference>
<organism evidence="2 3">
    <name type="scientific">Bacillus carboniphilus</name>
    <dbReference type="NCBI Taxonomy" id="86663"/>
    <lineage>
        <taxon>Bacteria</taxon>
        <taxon>Bacillati</taxon>
        <taxon>Bacillota</taxon>
        <taxon>Bacilli</taxon>
        <taxon>Bacillales</taxon>
        <taxon>Bacillaceae</taxon>
        <taxon>Bacillus</taxon>
    </lineage>
</organism>
<dbReference type="CDD" id="cd04301">
    <property type="entry name" value="NAT_SF"/>
    <property type="match status" value="1"/>
</dbReference>
<reference evidence="2 3" key="1">
    <citation type="submission" date="2023-06" db="EMBL/GenBank/DDBJ databases">
        <title>Five Gram-positive bacteria isolated from mangrove sediments in Shenzhen, Guangdong, China.</title>
        <authorList>
            <person name="Yu S."/>
            <person name="Zheng W."/>
            <person name="Huang Y."/>
        </authorList>
    </citation>
    <scope>NUCLEOTIDE SEQUENCE [LARGE SCALE GENOMIC DNA]</scope>
    <source>
        <strain evidence="2 3">SaN35-3</strain>
    </source>
</reference>
<dbReference type="InterPro" id="IPR016181">
    <property type="entry name" value="Acyl_CoA_acyltransferase"/>
</dbReference>
<evidence type="ECO:0000313" key="2">
    <source>
        <dbReference type="EMBL" id="WLR42049.1"/>
    </source>
</evidence>
<keyword evidence="3" id="KW-1185">Reference proteome</keyword>
<dbReference type="EC" id="2.-.-.-" evidence="2"/>
<evidence type="ECO:0000259" key="1">
    <source>
        <dbReference type="PROSITE" id="PS51186"/>
    </source>
</evidence>
<dbReference type="Proteomes" id="UP001197974">
    <property type="component" value="Chromosome"/>
</dbReference>
<protein>
    <submittedName>
        <fullName evidence="2">GNAT family protein</fullName>
        <ecNumber evidence="2">2.-.-.-</ecNumber>
    </submittedName>
</protein>
<dbReference type="Gene3D" id="3.40.630.30">
    <property type="match status" value="1"/>
</dbReference>
<name>A0ABY9JRL9_9BACI</name>
<evidence type="ECO:0000313" key="3">
    <source>
        <dbReference type="Proteomes" id="UP001197974"/>
    </source>
</evidence>
<dbReference type="RefSeq" id="WP_226540406.1">
    <property type="nucleotide sequence ID" value="NZ_CP129013.1"/>
</dbReference>
<dbReference type="EMBL" id="CP129013">
    <property type="protein sequence ID" value="WLR42049.1"/>
    <property type="molecule type" value="Genomic_DNA"/>
</dbReference>
<dbReference type="SUPFAM" id="SSF55729">
    <property type="entry name" value="Acyl-CoA N-acyltransferases (Nat)"/>
    <property type="match status" value="1"/>
</dbReference>